<dbReference type="PANTHER" id="PTHR11695:SF294">
    <property type="entry name" value="RETICULON-4-INTERACTING PROTEIN 1, MITOCHONDRIAL"/>
    <property type="match status" value="1"/>
</dbReference>
<dbReference type="GeneID" id="301546596"/>
<dbReference type="SUPFAM" id="SSF51735">
    <property type="entry name" value="NAD(P)-binding Rossmann-fold domains"/>
    <property type="match status" value="1"/>
</dbReference>
<dbReference type="Pfam" id="PF08240">
    <property type="entry name" value="ADH_N"/>
    <property type="match status" value="1"/>
</dbReference>
<dbReference type="CDD" id="cd08267">
    <property type="entry name" value="MDR1"/>
    <property type="match status" value="1"/>
</dbReference>
<dbReference type="PANTHER" id="PTHR11695">
    <property type="entry name" value="ALCOHOL DEHYDROGENASE RELATED"/>
    <property type="match status" value="1"/>
</dbReference>
<dbReference type="EMBL" id="BMND01000002">
    <property type="protein sequence ID" value="GGN34736.1"/>
    <property type="molecule type" value="Genomic_DNA"/>
</dbReference>
<dbReference type="InterPro" id="IPR013154">
    <property type="entry name" value="ADH-like_N"/>
</dbReference>
<dbReference type="InterPro" id="IPR020843">
    <property type="entry name" value="ER"/>
</dbReference>
<dbReference type="Gene3D" id="3.40.50.720">
    <property type="entry name" value="NAD(P)-binding Rossmann-like Domain"/>
    <property type="match status" value="1"/>
</dbReference>
<dbReference type="InterPro" id="IPR050700">
    <property type="entry name" value="YIM1/Zinc_Alcohol_DH_Fams"/>
</dbReference>
<sequence length="321" mass="32869">MKAAQITSYGTPDVLRVNEVDRPAPGAGEVLVSVEASSVNGLDTIVRSGGLRIVTGRRFPIGVGLDFAGVVAAAGDAVHRYRVGDRVWGTVHPLKRHTLGGASEYVVVPADRVGPAPADLSPVEAASLVVAGTTALSALRDTLHLTSGERVLIRGAAGGVGTAAVQLAHATGGHVTALSRDRHAAALRELGADEVFDYGSTAADQIGPFDVILDTVGSDLHRFRGRLTREGRMATISLSASSVAAIAASSVHGSRRIRTLSSNPDTGTLRGLADCVTSGRLRPVVDSVYPVADIASAHQAFERGGVVGKQVVEVAEAGSGG</sequence>
<dbReference type="RefSeq" id="WP_189096010.1">
    <property type="nucleotide sequence ID" value="NZ_BMND01000002.1"/>
</dbReference>
<proteinExistence type="predicted"/>
<dbReference type="Gene3D" id="3.90.180.10">
    <property type="entry name" value="Medium-chain alcohol dehydrogenases, catalytic domain"/>
    <property type="match status" value="1"/>
</dbReference>
<name>A0ABQ2J0R5_9ACTN</name>
<comment type="caution">
    <text evidence="2">The sequence shown here is derived from an EMBL/GenBank/DDBJ whole genome shotgun (WGS) entry which is preliminary data.</text>
</comment>
<dbReference type="InterPro" id="IPR036291">
    <property type="entry name" value="NAD(P)-bd_dom_sf"/>
</dbReference>
<organism evidence="2 3">
    <name type="scientific">Streptomyces kronopolitis</name>
    <dbReference type="NCBI Taxonomy" id="1612435"/>
    <lineage>
        <taxon>Bacteria</taxon>
        <taxon>Bacillati</taxon>
        <taxon>Actinomycetota</taxon>
        <taxon>Actinomycetes</taxon>
        <taxon>Kitasatosporales</taxon>
        <taxon>Streptomycetaceae</taxon>
        <taxon>Streptomyces</taxon>
    </lineage>
</organism>
<gene>
    <name evidence="2" type="primary">qor</name>
    <name evidence="2" type="ORF">GCM10012285_07110</name>
</gene>
<reference evidence="3" key="1">
    <citation type="journal article" date="2019" name="Int. J. Syst. Evol. Microbiol.">
        <title>The Global Catalogue of Microorganisms (GCM) 10K type strain sequencing project: providing services to taxonomists for standard genome sequencing and annotation.</title>
        <authorList>
            <consortium name="The Broad Institute Genomics Platform"/>
            <consortium name="The Broad Institute Genome Sequencing Center for Infectious Disease"/>
            <person name="Wu L."/>
            <person name="Ma J."/>
        </authorList>
    </citation>
    <scope>NUCLEOTIDE SEQUENCE [LARGE SCALE GENOMIC DNA]</scope>
    <source>
        <strain evidence="3">CGMCC 4.7323</strain>
    </source>
</reference>
<feature type="domain" description="Enoyl reductase (ER)" evidence="1">
    <location>
        <begin position="10"/>
        <end position="312"/>
    </location>
</feature>
<dbReference type="SMART" id="SM00829">
    <property type="entry name" value="PKS_ER"/>
    <property type="match status" value="1"/>
</dbReference>
<keyword evidence="3" id="KW-1185">Reference proteome</keyword>
<evidence type="ECO:0000313" key="2">
    <source>
        <dbReference type="EMBL" id="GGN34736.1"/>
    </source>
</evidence>
<evidence type="ECO:0000259" key="1">
    <source>
        <dbReference type="SMART" id="SM00829"/>
    </source>
</evidence>
<protein>
    <submittedName>
        <fullName evidence="2">NADPH:quinone reductase</fullName>
    </submittedName>
</protein>
<dbReference type="Pfam" id="PF13602">
    <property type="entry name" value="ADH_zinc_N_2"/>
    <property type="match status" value="1"/>
</dbReference>
<dbReference type="InterPro" id="IPR011032">
    <property type="entry name" value="GroES-like_sf"/>
</dbReference>
<evidence type="ECO:0000313" key="3">
    <source>
        <dbReference type="Proteomes" id="UP000600080"/>
    </source>
</evidence>
<dbReference type="Proteomes" id="UP000600080">
    <property type="component" value="Unassembled WGS sequence"/>
</dbReference>
<accession>A0ABQ2J0R5</accession>
<dbReference type="SUPFAM" id="SSF50129">
    <property type="entry name" value="GroES-like"/>
    <property type="match status" value="1"/>
</dbReference>